<dbReference type="GO" id="GO:0046872">
    <property type="term" value="F:metal ion binding"/>
    <property type="evidence" value="ECO:0007669"/>
    <property type="project" value="UniProtKB-UniRule"/>
</dbReference>
<dbReference type="RefSeq" id="XP_011129862.1">
    <property type="nucleotide sequence ID" value="XM_011131560.1"/>
</dbReference>
<keyword evidence="1" id="KW-0904">Protein phosphatase</keyword>
<comment type="cofactor">
    <cofactor evidence="1">
        <name>Mg(2+)</name>
        <dbReference type="ChEBI" id="CHEBI:18420"/>
    </cofactor>
</comment>
<dbReference type="Proteomes" id="UP000019763">
    <property type="component" value="Unassembled WGS sequence"/>
</dbReference>
<dbReference type="VEuPathDB" id="CryptoDB:GNI_054050"/>
<keyword evidence="1" id="KW-0464">Manganese</keyword>
<comment type="similarity">
    <text evidence="1">Belongs to the PP2C family.</text>
</comment>
<gene>
    <name evidence="4" type="ORF">GNI_054050</name>
</gene>
<dbReference type="OMA" id="FADELMG"/>
<dbReference type="EC" id="3.1.3.16" evidence="1"/>
<dbReference type="InterPro" id="IPR039123">
    <property type="entry name" value="PPTC7"/>
</dbReference>
<dbReference type="InterPro" id="IPR001932">
    <property type="entry name" value="PPM-type_phosphatase-like_dom"/>
</dbReference>
<reference evidence="4" key="1">
    <citation type="submission" date="2013-12" db="EMBL/GenBank/DDBJ databases">
        <authorList>
            <person name="Omoto C.K."/>
            <person name="Sibley D."/>
            <person name="Venepally P."/>
            <person name="Hadjithomas M."/>
            <person name="Karamycheva S."/>
            <person name="Brunk B."/>
            <person name="Roos D."/>
            <person name="Caler E."/>
            <person name="Lorenzi H."/>
        </authorList>
    </citation>
    <scope>NUCLEOTIDE SEQUENCE</scope>
</reference>
<dbReference type="GeneID" id="22911984"/>
<keyword evidence="1" id="KW-0479">Metal-binding</keyword>
<dbReference type="PROSITE" id="PS51746">
    <property type="entry name" value="PPM_2"/>
    <property type="match status" value="1"/>
</dbReference>
<feature type="domain" description="PPM-type phosphatase" evidence="3">
    <location>
        <begin position="10"/>
        <end position="360"/>
    </location>
</feature>
<dbReference type="PANTHER" id="PTHR12320">
    <property type="entry name" value="PROTEIN PHOSPHATASE 2C"/>
    <property type="match status" value="1"/>
</dbReference>
<name>A0A023B941_GRENI</name>
<comment type="caution">
    <text evidence="4">The sequence shown here is derived from an EMBL/GenBank/DDBJ whole genome shotgun (WGS) entry which is preliminary data.</text>
</comment>
<sequence length="364" mass="39723">MPKTSKLKLQSGAWTISKPGKPNGGEDAYFALEHFAGVADGVGEWGDYGCCPRQFALALMEGSQEMALRQEFHARPNCGGGMDGRRASERALSVLRSGFERALQEKGCFGSSTSLVVGLDAMGEKLGIACLGDSSCIVLRRTRPIFRHMTITRRTREQQHFFNCPYQLSRLPQPEDIPQLENRGMFKLIRVLANIRPEMSSDSPDQADLIDIPVKEGDLILIGTDGLFDNLFDQEIIALASLALSPYEARLFTGPNRDRPSEPPQHPGSTESMLYNARKWTEDWVTGRRAPPSALDPPCVNQDKTIATPPGHVARGIAEAAFYRSIDSRAKSPFAKAARAAGASAVGGKQDDITVVACWVVSTD</sequence>
<dbReference type="PANTHER" id="PTHR12320:SF1">
    <property type="entry name" value="PROTEIN PHOSPHATASE PTC7 HOMOLOG"/>
    <property type="match status" value="1"/>
</dbReference>
<keyword evidence="1" id="KW-0378">Hydrolase</keyword>
<evidence type="ECO:0000313" key="5">
    <source>
        <dbReference type="Proteomes" id="UP000019763"/>
    </source>
</evidence>
<protein>
    <recommendedName>
        <fullName evidence="1">Protein phosphatase</fullName>
        <ecNumber evidence="1">3.1.3.16</ecNumber>
    </recommendedName>
</protein>
<comment type="catalytic activity">
    <reaction evidence="1">
        <text>O-phospho-L-threonyl-[protein] + H2O = L-threonyl-[protein] + phosphate</text>
        <dbReference type="Rhea" id="RHEA:47004"/>
        <dbReference type="Rhea" id="RHEA-COMP:11060"/>
        <dbReference type="Rhea" id="RHEA-COMP:11605"/>
        <dbReference type="ChEBI" id="CHEBI:15377"/>
        <dbReference type="ChEBI" id="CHEBI:30013"/>
        <dbReference type="ChEBI" id="CHEBI:43474"/>
        <dbReference type="ChEBI" id="CHEBI:61977"/>
        <dbReference type="EC" id="3.1.3.16"/>
    </reaction>
</comment>
<keyword evidence="5" id="KW-1185">Reference proteome</keyword>
<dbReference type="eggNOG" id="KOG1379">
    <property type="taxonomic scope" value="Eukaryota"/>
</dbReference>
<accession>A0A023B941</accession>
<proteinExistence type="inferred from homology"/>
<dbReference type="SMART" id="SM00332">
    <property type="entry name" value="PP2Cc"/>
    <property type="match status" value="1"/>
</dbReference>
<evidence type="ECO:0000259" key="3">
    <source>
        <dbReference type="PROSITE" id="PS51746"/>
    </source>
</evidence>
<evidence type="ECO:0000256" key="1">
    <source>
        <dbReference type="RuleBase" id="RU366020"/>
    </source>
</evidence>
<dbReference type="SUPFAM" id="SSF81606">
    <property type="entry name" value="PP2C-like"/>
    <property type="match status" value="1"/>
</dbReference>
<dbReference type="AlphaFoldDB" id="A0A023B941"/>
<dbReference type="OrthoDB" id="60843at2759"/>
<comment type="cofactor">
    <cofactor evidence="1">
        <name>Mn(2+)</name>
        <dbReference type="ChEBI" id="CHEBI:29035"/>
    </cofactor>
</comment>
<comment type="catalytic activity">
    <reaction evidence="1">
        <text>O-phospho-L-seryl-[protein] + H2O = L-seryl-[protein] + phosphate</text>
        <dbReference type="Rhea" id="RHEA:20629"/>
        <dbReference type="Rhea" id="RHEA-COMP:9863"/>
        <dbReference type="Rhea" id="RHEA-COMP:11604"/>
        <dbReference type="ChEBI" id="CHEBI:15377"/>
        <dbReference type="ChEBI" id="CHEBI:29999"/>
        <dbReference type="ChEBI" id="CHEBI:43474"/>
        <dbReference type="ChEBI" id="CHEBI:83421"/>
        <dbReference type="EC" id="3.1.3.16"/>
    </reaction>
</comment>
<feature type="region of interest" description="Disordered" evidence="2">
    <location>
        <begin position="253"/>
        <end position="273"/>
    </location>
</feature>
<keyword evidence="1" id="KW-0460">Magnesium</keyword>
<dbReference type="Gene3D" id="3.60.40.10">
    <property type="entry name" value="PPM-type phosphatase domain"/>
    <property type="match status" value="1"/>
</dbReference>
<dbReference type="GO" id="GO:0004722">
    <property type="term" value="F:protein serine/threonine phosphatase activity"/>
    <property type="evidence" value="ECO:0007669"/>
    <property type="project" value="UniProtKB-EC"/>
</dbReference>
<dbReference type="EMBL" id="AFNH02000413">
    <property type="protein sequence ID" value="EZG70844.1"/>
    <property type="molecule type" value="Genomic_DNA"/>
</dbReference>
<evidence type="ECO:0000313" key="4">
    <source>
        <dbReference type="EMBL" id="EZG70844.1"/>
    </source>
</evidence>
<evidence type="ECO:0000256" key="2">
    <source>
        <dbReference type="SAM" id="MobiDB-lite"/>
    </source>
</evidence>
<organism evidence="4 5">
    <name type="scientific">Gregarina niphandrodes</name>
    <name type="common">Septate eugregarine</name>
    <dbReference type="NCBI Taxonomy" id="110365"/>
    <lineage>
        <taxon>Eukaryota</taxon>
        <taxon>Sar</taxon>
        <taxon>Alveolata</taxon>
        <taxon>Apicomplexa</taxon>
        <taxon>Conoidasida</taxon>
        <taxon>Gregarinasina</taxon>
        <taxon>Eugregarinorida</taxon>
        <taxon>Gregarinidae</taxon>
        <taxon>Gregarina</taxon>
    </lineage>
</organism>
<dbReference type="InterPro" id="IPR036457">
    <property type="entry name" value="PPM-type-like_dom_sf"/>
</dbReference>